<gene>
    <name evidence="4" type="ORF">FYJ33_03595</name>
</gene>
<accession>A0A7X2MWV9</accession>
<comment type="similarity">
    <text evidence="1">Belongs to the isochorismatase family.</text>
</comment>
<dbReference type="InterPro" id="IPR036380">
    <property type="entry name" value="Isochorismatase-like_sf"/>
</dbReference>
<evidence type="ECO:0000256" key="2">
    <source>
        <dbReference type="ARBA" id="ARBA00022801"/>
    </source>
</evidence>
<keyword evidence="5" id="KW-1185">Reference proteome</keyword>
<evidence type="ECO:0000259" key="3">
    <source>
        <dbReference type="Pfam" id="PF00857"/>
    </source>
</evidence>
<evidence type="ECO:0000313" key="5">
    <source>
        <dbReference type="Proteomes" id="UP000460287"/>
    </source>
</evidence>
<feature type="domain" description="Isochorismatase-like" evidence="3">
    <location>
        <begin position="4"/>
        <end position="144"/>
    </location>
</feature>
<reference evidence="4 5" key="1">
    <citation type="submission" date="2019-08" db="EMBL/GenBank/DDBJ databases">
        <title>In-depth cultivation of the pig gut microbiome towards novel bacterial diversity and tailored functional studies.</title>
        <authorList>
            <person name="Wylensek D."/>
            <person name="Hitch T.C.A."/>
            <person name="Clavel T."/>
        </authorList>
    </citation>
    <scope>NUCLEOTIDE SEQUENCE [LARGE SCALE GENOMIC DNA]</scope>
    <source>
        <strain evidence="4 5">WCA-383-APC-5B</strain>
    </source>
</reference>
<keyword evidence="2 4" id="KW-0378">Hydrolase</keyword>
<dbReference type="PANTHER" id="PTHR43540">
    <property type="entry name" value="PEROXYUREIDOACRYLATE/UREIDOACRYLATE AMIDOHYDROLASE-RELATED"/>
    <property type="match status" value="1"/>
</dbReference>
<evidence type="ECO:0000313" key="4">
    <source>
        <dbReference type="EMBL" id="MSR90520.1"/>
    </source>
</evidence>
<dbReference type="RefSeq" id="WP_154530410.1">
    <property type="nucleotide sequence ID" value="NZ_JAQXTV010000065.1"/>
</dbReference>
<protein>
    <submittedName>
        <fullName evidence="4">Cysteine hydrolase</fullName>
    </submittedName>
</protein>
<sequence length="181" mass="20492">MIGLVLIDIQNFYFKGGSSELYQPEEAASKAADVLNTFRKKGYPIFHVQHLDKNTKFVEPGTEADFNKSIYPMQDEIKIVKHTPDSFLETSLDYDLRKHNVDSIVVCGMMTHMCVDTSVRTAVNHGYKVILVGDACATRDLKWNDNIIPAETVQNTYLASIDKWFADVVKADECIEIINKL</sequence>
<dbReference type="Pfam" id="PF00857">
    <property type="entry name" value="Isochorismatase"/>
    <property type="match status" value="1"/>
</dbReference>
<organism evidence="4 5">
    <name type="scientific">Inconstantimicrobium porci</name>
    <dbReference type="NCBI Taxonomy" id="2652291"/>
    <lineage>
        <taxon>Bacteria</taxon>
        <taxon>Bacillati</taxon>
        <taxon>Bacillota</taxon>
        <taxon>Clostridia</taxon>
        <taxon>Eubacteriales</taxon>
        <taxon>Clostridiaceae</taxon>
        <taxon>Inconstantimicrobium</taxon>
    </lineage>
</organism>
<dbReference type="Gene3D" id="3.40.50.850">
    <property type="entry name" value="Isochorismatase-like"/>
    <property type="match status" value="1"/>
</dbReference>
<dbReference type="AlphaFoldDB" id="A0A7X2MWV9"/>
<dbReference type="PANTHER" id="PTHR43540:SF1">
    <property type="entry name" value="ISOCHORISMATASE HYDROLASE"/>
    <property type="match status" value="1"/>
</dbReference>
<dbReference type="GO" id="GO:0016787">
    <property type="term" value="F:hydrolase activity"/>
    <property type="evidence" value="ECO:0007669"/>
    <property type="project" value="UniProtKB-KW"/>
</dbReference>
<dbReference type="CDD" id="cd01014">
    <property type="entry name" value="nicotinamidase_related"/>
    <property type="match status" value="1"/>
</dbReference>
<dbReference type="SUPFAM" id="SSF52499">
    <property type="entry name" value="Isochorismatase-like hydrolases"/>
    <property type="match status" value="1"/>
</dbReference>
<dbReference type="EMBL" id="VULX01000003">
    <property type="protein sequence ID" value="MSR90520.1"/>
    <property type="molecule type" value="Genomic_DNA"/>
</dbReference>
<name>A0A7X2MWV9_9CLOT</name>
<evidence type="ECO:0000256" key="1">
    <source>
        <dbReference type="ARBA" id="ARBA00006336"/>
    </source>
</evidence>
<dbReference type="Proteomes" id="UP000460287">
    <property type="component" value="Unassembled WGS sequence"/>
</dbReference>
<comment type="caution">
    <text evidence="4">The sequence shown here is derived from an EMBL/GenBank/DDBJ whole genome shotgun (WGS) entry which is preliminary data.</text>
</comment>
<proteinExistence type="inferred from homology"/>
<dbReference type="InterPro" id="IPR000868">
    <property type="entry name" value="Isochorismatase-like_dom"/>
</dbReference>
<dbReference type="InterPro" id="IPR050272">
    <property type="entry name" value="Isochorismatase-like_hydrls"/>
</dbReference>